<keyword evidence="3" id="KW-0472">Membrane</keyword>
<evidence type="ECO:0000256" key="3">
    <source>
        <dbReference type="SAM" id="Phobius"/>
    </source>
</evidence>
<dbReference type="HOGENOM" id="CLU_128832_0_1_1"/>
<reference evidence="4 5" key="1">
    <citation type="journal article" date="2011" name="Proc. Natl. Acad. Sci. U.S.A.">
        <title>Evolutionary erosion of yeast sex chromosomes by mating-type switching accidents.</title>
        <authorList>
            <person name="Gordon J.L."/>
            <person name="Armisen D."/>
            <person name="Proux-Wera E."/>
            <person name="Oheigeartaigh S.S."/>
            <person name="Byrne K.P."/>
            <person name="Wolfe K.H."/>
        </authorList>
    </citation>
    <scope>NUCLEOTIDE SEQUENCE [LARGE SCALE GENOMIC DNA]</scope>
    <source>
        <strain evidence="5">ATCC MYA-139 / BCRC 22969 / CBS 8797 / CCRC 22969 / KCTC 17520 / NBRC 10181 / NCYC 3082</strain>
    </source>
</reference>
<dbReference type="InterPro" id="IPR018559">
    <property type="entry name" value="DUF2015"/>
</dbReference>
<proteinExistence type="inferred from homology"/>
<keyword evidence="5" id="KW-1185">Reference proteome</keyword>
<dbReference type="RefSeq" id="XP_022465832.1">
    <property type="nucleotide sequence ID" value="XM_022609435.1"/>
</dbReference>
<dbReference type="OrthoDB" id="447314at2759"/>
<dbReference type="KEGG" id="kng:KNAG_0H01720"/>
<organism evidence="4 5">
    <name type="scientific">Huiozyma naganishii (strain ATCC MYA-139 / BCRC 22969 / CBS 8797 / KCTC 17520 / NBRC 10181 / NCYC 3082 / Yp74L-3)</name>
    <name type="common">Yeast</name>
    <name type="synonym">Kazachstania naganishii</name>
    <dbReference type="NCBI Taxonomy" id="1071383"/>
    <lineage>
        <taxon>Eukaryota</taxon>
        <taxon>Fungi</taxon>
        <taxon>Dikarya</taxon>
        <taxon>Ascomycota</taxon>
        <taxon>Saccharomycotina</taxon>
        <taxon>Saccharomycetes</taxon>
        <taxon>Saccharomycetales</taxon>
        <taxon>Saccharomycetaceae</taxon>
        <taxon>Huiozyma</taxon>
    </lineage>
</organism>
<dbReference type="Proteomes" id="UP000006310">
    <property type="component" value="Chromosome 8"/>
</dbReference>
<keyword evidence="2" id="KW-0732">Signal</keyword>
<dbReference type="GeneID" id="34527319"/>
<comment type="similarity">
    <text evidence="1">Belongs to the UPF0357 family.</text>
</comment>
<dbReference type="eggNOG" id="ENOG502S73R">
    <property type="taxonomic scope" value="Eukaryota"/>
</dbReference>
<evidence type="ECO:0000256" key="2">
    <source>
        <dbReference type="ARBA" id="ARBA00022729"/>
    </source>
</evidence>
<sequence>MPIFNKLKRIYSARGGISLIASGLHRGKSLNNSLQMLSIFHLKLAFWLATVLGVGYFVYIKRDQLAFECREIKTRIGKLFGRRIALNDSFAEDVESGFHSQNFDIRSENGEDSRSGLDNAAKAEIRRIMNNENLTFDKARLRYTERQFGKNLIAPDGTPLDPKAVTFSK</sequence>
<protein>
    <submittedName>
        <fullName evidence="4">Uncharacterized protein</fullName>
    </submittedName>
</protein>
<keyword evidence="3" id="KW-1133">Transmembrane helix</keyword>
<dbReference type="EMBL" id="HE978321">
    <property type="protein sequence ID" value="CCK71587.1"/>
    <property type="molecule type" value="Genomic_DNA"/>
</dbReference>
<dbReference type="PANTHER" id="PTHR28023">
    <property type="entry name" value="UPF0357 PROTEIN YCL012C"/>
    <property type="match status" value="1"/>
</dbReference>
<dbReference type="Pfam" id="PF09435">
    <property type="entry name" value="DUF2015"/>
    <property type="match status" value="1"/>
</dbReference>
<reference evidence="5" key="2">
    <citation type="submission" date="2012-08" db="EMBL/GenBank/DDBJ databases">
        <title>Genome sequence of Kazachstania naganishii.</title>
        <authorList>
            <person name="Gordon J.L."/>
            <person name="Armisen D."/>
            <person name="Proux-Wera E."/>
            <person name="OhEigeartaigh S.S."/>
            <person name="Byrne K.P."/>
            <person name="Wolfe K.H."/>
        </authorList>
    </citation>
    <scope>NUCLEOTIDE SEQUENCE [LARGE SCALE GENOMIC DNA]</scope>
    <source>
        <strain evidence="5">ATCC MYA-139 / BCRC 22969 / CBS 8797 / CCRC 22969 / KCTC 17520 / NBRC 10181 / NCYC 3082</strain>
    </source>
</reference>
<accession>J7S1R3</accession>
<evidence type="ECO:0000313" key="4">
    <source>
        <dbReference type="EMBL" id="CCK71587.1"/>
    </source>
</evidence>
<evidence type="ECO:0000256" key="1">
    <source>
        <dbReference type="ARBA" id="ARBA00008325"/>
    </source>
</evidence>
<gene>
    <name evidence="4" type="primary">KNAG0H01720</name>
    <name evidence="4" type="ordered locus">KNAG_0H01720</name>
</gene>
<dbReference type="OMA" id="IHIRIFW"/>
<keyword evidence="3" id="KW-0812">Transmembrane</keyword>
<dbReference type="PANTHER" id="PTHR28023:SF1">
    <property type="entry name" value="UPF0357 PROTEIN YCL012C"/>
    <property type="match status" value="1"/>
</dbReference>
<feature type="transmembrane region" description="Helical" evidence="3">
    <location>
        <begin position="39"/>
        <end position="60"/>
    </location>
</feature>
<evidence type="ECO:0000313" key="5">
    <source>
        <dbReference type="Proteomes" id="UP000006310"/>
    </source>
</evidence>
<dbReference type="AlphaFoldDB" id="J7S1R3"/>
<name>J7S1R3_HUIN7</name>